<accession>A0A4P0YAP2</accession>
<reference evidence="1" key="1">
    <citation type="submission" date="2019-04" db="EMBL/GenBank/DDBJ databases">
        <authorList>
            <consortium name="Pathogen Informatics"/>
        </authorList>
    </citation>
    <scope>NUCLEOTIDE SEQUENCE</scope>
    <source>
        <strain evidence="1">NCTC9183</strain>
    </source>
</reference>
<dbReference type="EMBL" id="CABDVL010000003">
    <property type="protein sequence ID" value="VTM57411.1"/>
    <property type="molecule type" value="Genomic_DNA"/>
</dbReference>
<gene>
    <name evidence="1" type="ORF">NCTC9183_04888</name>
</gene>
<name>A0A4P0YAP2_KLEPN</name>
<evidence type="ECO:0000313" key="1">
    <source>
        <dbReference type="EMBL" id="VTM57411.1"/>
    </source>
</evidence>
<organism evidence="1">
    <name type="scientific">Klebsiella pneumoniae</name>
    <dbReference type="NCBI Taxonomy" id="573"/>
    <lineage>
        <taxon>Bacteria</taxon>
        <taxon>Pseudomonadati</taxon>
        <taxon>Pseudomonadota</taxon>
        <taxon>Gammaproteobacteria</taxon>
        <taxon>Enterobacterales</taxon>
        <taxon>Enterobacteriaceae</taxon>
        <taxon>Klebsiella/Raoultella group</taxon>
        <taxon>Klebsiella</taxon>
        <taxon>Klebsiella pneumoniae complex</taxon>
    </lineage>
</organism>
<dbReference type="AlphaFoldDB" id="A0A4P0YAP2"/>
<protein>
    <submittedName>
        <fullName evidence="1">AsmA protein</fullName>
    </submittedName>
</protein>
<sequence length="80" mass="8747">MRITGATVDFSGRVNRDQRDLALNFSATVQGGDYPHSLKADFTQLSWQLRGAELPPDGINGRGVCRPAGRKMTRPCVLTT</sequence>
<dbReference type="Proteomes" id="UP000507695">
    <property type="component" value="Unassembled WGS sequence"/>
</dbReference>
<proteinExistence type="predicted"/>